<accession>A0A5J4U4V6</accession>
<keyword evidence="1" id="KW-0233">DNA recombination</keyword>
<dbReference type="Proteomes" id="UP000324800">
    <property type="component" value="Unassembled WGS sequence"/>
</dbReference>
<dbReference type="GO" id="GO:0015074">
    <property type="term" value="P:DNA integration"/>
    <property type="evidence" value="ECO:0007669"/>
    <property type="project" value="InterPro"/>
</dbReference>
<dbReference type="GO" id="GO:0006310">
    <property type="term" value="P:DNA recombination"/>
    <property type="evidence" value="ECO:0007669"/>
    <property type="project" value="UniProtKB-KW"/>
</dbReference>
<organism evidence="3 4">
    <name type="scientific">Streblomastix strix</name>
    <dbReference type="NCBI Taxonomy" id="222440"/>
    <lineage>
        <taxon>Eukaryota</taxon>
        <taxon>Metamonada</taxon>
        <taxon>Preaxostyla</taxon>
        <taxon>Oxymonadida</taxon>
        <taxon>Streblomastigidae</taxon>
        <taxon>Streblomastix</taxon>
    </lineage>
</organism>
<dbReference type="AlphaFoldDB" id="A0A5J4U4V6"/>
<dbReference type="InterPro" id="IPR011010">
    <property type="entry name" value="DNA_brk_join_enz"/>
</dbReference>
<gene>
    <name evidence="3" type="ORF">EZS28_039210</name>
</gene>
<evidence type="ECO:0000313" key="4">
    <source>
        <dbReference type="Proteomes" id="UP000324800"/>
    </source>
</evidence>
<dbReference type="Gene3D" id="1.10.443.10">
    <property type="entry name" value="Intergrase catalytic core"/>
    <property type="match status" value="1"/>
</dbReference>
<protein>
    <recommendedName>
        <fullName evidence="5">Tyr recombinase domain-containing protein</fullName>
    </recommendedName>
</protein>
<reference evidence="3 4" key="1">
    <citation type="submission" date="2019-03" db="EMBL/GenBank/DDBJ databases">
        <title>Single cell metagenomics reveals metabolic interactions within the superorganism composed of flagellate Streblomastix strix and complex community of Bacteroidetes bacteria on its surface.</title>
        <authorList>
            <person name="Treitli S.C."/>
            <person name="Kolisko M."/>
            <person name="Husnik F."/>
            <person name="Keeling P."/>
            <person name="Hampl V."/>
        </authorList>
    </citation>
    <scope>NUCLEOTIDE SEQUENCE [LARGE SCALE GENOMIC DNA]</scope>
    <source>
        <strain evidence="3">ST1C</strain>
    </source>
</reference>
<evidence type="ECO:0008006" key="5">
    <source>
        <dbReference type="Google" id="ProtNLM"/>
    </source>
</evidence>
<feature type="compositionally biased region" description="Basic and acidic residues" evidence="2">
    <location>
        <begin position="232"/>
        <end position="241"/>
    </location>
</feature>
<name>A0A5J4U4V6_9EUKA</name>
<evidence type="ECO:0000313" key="3">
    <source>
        <dbReference type="EMBL" id="KAA6365263.1"/>
    </source>
</evidence>
<dbReference type="SUPFAM" id="SSF56349">
    <property type="entry name" value="DNA breaking-rejoining enzymes"/>
    <property type="match status" value="1"/>
</dbReference>
<dbReference type="EMBL" id="SNRW01020644">
    <property type="protein sequence ID" value="KAA6365263.1"/>
    <property type="molecule type" value="Genomic_DNA"/>
</dbReference>
<evidence type="ECO:0000256" key="2">
    <source>
        <dbReference type="SAM" id="MobiDB-lite"/>
    </source>
</evidence>
<dbReference type="GO" id="GO:0003677">
    <property type="term" value="F:DNA binding"/>
    <property type="evidence" value="ECO:0007669"/>
    <property type="project" value="InterPro"/>
</dbReference>
<sequence>NFYSEHYLRVADQNEDKESEIWELSMLLDYICTLVPRLESNQLTRLEIMFVSLTLTMVFTVARLAELHRMTIPRQDENELVIDSLVLKKPQRRIEFKLKRVEDNRISPIRWWREWWLNRDPELPTTTGLIWNLYSNAKVNDPDALSQGIRMLMRAAGTDPAYTVTSIRQAVITKLLNKRVDGVIVDRFTHHSDTASTGELINEYLEKFKCMMLSEGEKFTQAEYEDLIKEIKHQRPPEDTKKKNKKRRKNQAVDDDDKYSLKISMFRFKDYLTKRVIELLPIFIMRKKNR</sequence>
<feature type="region of interest" description="Disordered" evidence="2">
    <location>
        <begin position="232"/>
        <end position="251"/>
    </location>
</feature>
<feature type="non-terminal residue" evidence="3">
    <location>
        <position position="1"/>
    </location>
</feature>
<dbReference type="InterPro" id="IPR013762">
    <property type="entry name" value="Integrase-like_cat_sf"/>
</dbReference>
<comment type="caution">
    <text evidence="3">The sequence shown here is derived from an EMBL/GenBank/DDBJ whole genome shotgun (WGS) entry which is preliminary data.</text>
</comment>
<evidence type="ECO:0000256" key="1">
    <source>
        <dbReference type="ARBA" id="ARBA00023172"/>
    </source>
</evidence>
<proteinExistence type="predicted"/>